<feature type="coiled-coil region" evidence="1">
    <location>
        <begin position="131"/>
        <end position="158"/>
    </location>
</feature>
<accession>A0A1H3LQ74</accession>
<dbReference type="EMBL" id="FNPK01000019">
    <property type="protein sequence ID" value="SDY66005.1"/>
    <property type="molecule type" value="Genomic_DNA"/>
</dbReference>
<dbReference type="Proteomes" id="UP000199035">
    <property type="component" value="Unassembled WGS sequence"/>
</dbReference>
<dbReference type="RefSeq" id="WP_086185665.1">
    <property type="nucleotide sequence ID" value="NZ_FNPK01000019.1"/>
</dbReference>
<evidence type="ECO:0000259" key="3">
    <source>
        <dbReference type="Pfam" id="PF06114"/>
    </source>
</evidence>
<keyword evidence="1" id="KW-0175">Coiled coil</keyword>
<gene>
    <name evidence="4" type="ORF">SAMN05421643_11924</name>
</gene>
<dbReference type="InterPro" id="IPR007560">
    <property type="entry name" value="Restrct_endonuc_IV_Mrr"/>
</dbReference>
<keyword evidence="4" id="KW-0255">Endonuclease</keyword>
<dbReference type="InterPro" id="IPR010359">
    <property type="entry name" value="IrrE_HExxH"/>
</dbReference>
<keyword evidence="5" id="KW-1185">Reference proteome</keyword>
<feature type="domain" description="IrrE N-terminal-like" evidence="3">
    <location>
        <begin position="277"/>
        <end position="399"/>
    </location>
</feature>
<evidence type="ECO:0000313" key="4">
    <source>
        <dbReference type="EMBL" id="SDY66005.1"/>
    </source>
</evidence>
<dbReference type="Pfam" id="PF06114">
    <property type="entry name" value="Peptidase_M78"/>
    <property type="match status" value="1"/>
</dbReference>
<proteinExistence type="predicted"/>
<sequence length="418" mass="49306">MVCKGTEYENLAYEYFSKLIKEKYFGFSHEQCKLTHQKPFYSKDREKNIFFDLVLETFLPYQQDPFTIHIIECKNYTNKVKVDDIEEFASKIDQIRSLKINPIFITTIGFQEGCLNFAKNRGITLWRVVANQNHEIILNRQKKRIKNITEEIKAALIQEDYNNWQFGNTFIQTPNKFTLYPKEFINDIIHANKNLSFQFLASNKKINTPYLSKKQLSLSAQELYKKYKTNEHQLDIYKILKELGIKVKITEEIKNQDVIAEINFTKKEITLFGKNVFSDTQHFFALAHEIGHFYLGHDKYLITEQKTDIHSTNIVPIGINANINRMEFQANYFAACLVLPKTFLTQIFIKLLKEHNVLHRGFSALYIDDQPCNIENYHKICLPLCRFFNVSQETLKIRLTELDLASFNRTFDQNLSKH</sequence>
<dbReference type="Gene3D" id="1.10.10.2910">
    <property type="match status" value="1"/>
</dbReference>
<dbReference type="GO" id="GO:0003677">
    <property type="term" value="F:DNA binding"/>
    <property type="evidence" value="ECO:0007669"/>
    <property type="project" value="InterPro"/>
</dbReference>
<reference evidence="5" key="1">
    <citation type="submission" date="2016-10" db="EMBL/GenBank/DDBJ databases">
        <authorList>
            <person name="Varghese N."/>
            <person name="Submissions S."/>
        </authorList>
    </citation>
    <scope>NUCLEOTIDE SEQUENCE [LARGE SCALE GENOMIC DNA]</scope>
    <source>
        <strain evidence="5">ANC 5109</strain>
    </source>
</reference>
<evidence type="ECO:0000259" key="2">
    <source>
        <dbReference type="Pfam" id="PF04471"/>
    </source>
</evidence>
<name>A0A1H3LQ74_9GAMM</name>
<evidence type="ECO:0000256" key="1">
    <source>
        <dbReference type="SAM" id="Coils"/>
    </source>
</evidence>
<feature type="domain" description="Restriction endonuclease type IV Mrr" evidence="2">
    <location>
        <begin position="68"/>
        <end position="127"/>
    </location>
</feature>
<dbReference type="AlphaFoldDB" id="A0A1H3LQ74"/>
<dbReference type="SUPFAM" id="SSF52980">
    <property type="entry name" value="Restriction endonuclease-like"/>
    <property type="match status" value="1"/>
</dbReference>
<dbReference type="GO" id="GO:0004519">
    <property type="term" value="F:endonuclease activity"/>
    <property type="evidence" value="ECO:0007669"/>
    <property type="project" value="UniProtKB-KW"/>
</dbReference>
<dbReference type="GO" id="GO:0009307">
    <property type="term" value="P:DNA restriction-modification system"/>
    <property type="evidence" value="ECO:0007669"/>
    <property type="project" value="InterPro"/>
</dbReference>
<protein>
    <submittedName>
        <fullName evidence="4">Restriction endonuclease</fullName>
    </submittedName>
</protein>
<keyword evidence="4" id="KW-0378">Hydrolase</keyword>
<dbReference type="InterPro" id="IPR011335">
    <property type="entry name" value="Restrct_endonuc-II-like"/>
</dbReference>
<dbReference type="Pfam" id="PF04471">
    <property type="entry name" value="Mrr_cat"/>
    <property type="match status" value="1"/>
</dbReference>
<keyword evidence="4" id="KW-0540">Nuclease</keyword>
<organism evidence="4 5">
    <name type="scientific">Acinetobacter kyonggiensis</name>
    <dbReference type="NCBI Taxonomy" id="595670"/>
    <lineage>
        <taxon>Bacteria</taxon>
        <taxon>Pseudomonadati</taxon>
        <taxon>Pseudomonadota</taxon>
        <taxon>Gammaproteobacteria</taxon>
        <taxon>Moraxellales</taxon>
        <taxon>Moraxellaceae</taxon>
        <taxon>Acinetobacter</taxon>
    </lineage>
</organism>
<evidence type="ECO:0000313" key="5">
    <source>
        <dbReference type="Proteomes" id="UP000199035"/>
    </source>
</evidence>